<evidence type="ECO:0000259" key="9">
    <source>
        <dbReference type="Pfam" id="PF13962"/>
    </source>
</evidence>
<feature type="repeat" description="ANK" evidence="7">
    <location>
        <begin position="350"/>
        <end position="374"/>
    </location>
</feature>
<dbReference type="InterPro" id="IPR036770">
    <property type="entry name" value="Ankyrin_rpt-contain_sf"/>
</dbReference>
<evidence type="ECO:0000313" key="10">
    <source>
        <dbReference type="EnsemblPlants" id="AET4Gv20776000.4"/>
    </source>
</evidence>
<dbReference type="SMART" id="SM00248">
    <property type="entry name" value="ANK"/>
    <property type="match status" value="9"/>
</dbReference>
<dbReference type="SUPFAM" id="SSF48403">
    <property type="entry name" value="Ankyrin repeat"/>
    <property type="match status" value="2"/>
</dbReference>
<dbReference type="PANTHER" id="PTHR24186">
    <property type="entry name" value="PROTEIN PHOSPHATASE 1 REGULATORY SUBUNIT"/>
    <property type="match status" value="1"/>
</dbReference>
<name>A0A453J315_AEGTS</name>
<keyword evidence="4 8" id="KW-1133">Transmembrane helix</keyword>
<evidence type="ECO:0000256" key="3">
    <source>
        <dbReference type="ARBA" id="ARBA00022737"/>
    </source>
</evidence>
<feature type="domain" description="PGG" evidence="9">
    <location>
        <begin position="433"/>
        <end position="538"/>
    </location>
</feature>
<dbReference type="InterPro" id="IPR026961">
    <property type="entry name" value="PGG_dom"/>
</dbReference>
<protein>
    <recommendedName>
        <fullName evidence="9">PGG domain-containing protein</fullName>
    </recommendedName>
</protein>
<evidence type="ECO:0000256" key="4">
    <source>
        <dbReference type="ARBA" id="ARBA00022989"/>
    </source>
</evidence>
<keyword evidence="5 7" id="KW-0040">ANK repeat</keyword>
<reference evidence="10" key="4">
    <citation type="submission" date="2019-03" db="UniProtKB">
        <authorList>
            <consortium name="EnsemblPlants"/>
        </authorList>
    </citation>
    <scope>IDENTIFICATION</scope>
</reference>
<keyword evidence="2 8" id="KW-0812">Transmembrane</keyword>
<dbReference type="Gramene" id="AET4Gv20776000.4">
    <property type="protein sequence ID" value="AET4Gv20776000.4"/>
    <property type="gene ID" value="AET4Gv20776000"/>
</dbReference>
<dbReference type="Pfam" id="PF00023">
    <property type="entry name" value="Ank"/>
    <property type="match status" value="1"/>
</dbReference>
<reference evidence="10" key="3">
    <citation type="journal article" date="2017" name="Nature">
        <title>Genome sequence of the progenitor of the wheat D genome Aegilops tauschii.</title>
        <authorList>
            <person name="Luo M.C."/>
            <person name="Gu Y.Q."/>
            <person name="Puiu D."/>
            <person name="Wang H."/>
            <person name="Twardziok S.O."/>
            <person name="Deal K.R."/>
            <person name="Huo N."/>
            <person name="Zhu T."/>
            <person name="Wang L."/>
            <person name="Wang Y."/>
            <person name="McGuire P.E."/>
            <person name="Liu S."/>
            <person name="Long H."/>
            <person name="Ramasamy R.K."/>
            <person name="Rodriguez J.C."/>
            <person name="Van S.L."/>
            <person name="Yuan L."/>
            <person name="Wang Z."/>
            <person name="Xia Z."/>
            <person name="Xiao L."/>
            <person name="Anderson O.D."/>
            <person name="Ouyang S."/>
            <person name="Liang Y."/>
            <person name="Zimin A.V."/>
            <person name="Pertea G."/>
            <person name="Qi P."/>
            <person name="Bennetzen J.L."/>
            <person name="Dai X."/>
            <person name="Dawson M.W."/>
            <person name="Muller H.G."/>
            <person name="Kugler K."/>
            <person name="Rivarola-Duarte L."/>
            <person name="Spannagl M."/>
            <person name="Mayer K.F.X."/>
            <person name="Lu F.H."/>
            <person name="Bevan M.W."/>
            <person name="Leroy P."/>
            <person name="Li P."/>
            <person name="You F.M."/>
            <person name="Sun Q."/>
            <person name="Liu Z."/>
            <person name="Lyons E."/>
            <person name="Wicker T."/>
            <person name="Salzberg S.L."/>
            <person name="Devos K.M."/>
            <person name="Dvorak J."/>
        </authorList>
    </citation>
    <scope>NUCLEOTIDE SEQUENCE [LARGE SCALE GENOMIC DNA]</scope>
    <source>
        <strain evidence="10">cv. AL8/78</strain>
    </source>
</reference>
<dbReference type="PROSITE" id="PS50297">
    <property type="entry name" value="ANK_REP_REGION"/>
    <property type="match status" value="1"/>
</dbReference>
<keyword evidence="11" id="KW-1185">Reference proteome</keyword>
<feature type="transmembrane region" description="Helical" evidence="8">
    <location>
        <begin position="603"/>
        <end position="624"/>
    </location>
</feature>
<keyword evidence="3" id="KW-0677">Repeat</keyword>
<dbReference type="EnsemblPlants" id="AET4Gv20776000.4">
    <property type="protein sequence ID" value="AET4Gv20776000.4"/>
    <property type="gene ID" value="AET4Gv20776000"/>
</dbReference>
<feature type="transmembrane region" description="Helical" evidence="8">
    <location>
        <begin position="558"/>
        <end position="582"/>
    </location>
</feature>
<dbReference type="PROSITE" id="PS50088">
    <property type="entry name" value="ANK_REPEAT"/>
    <property type="match status" value="1"/>
</dbReference>
<dbReference type="GO" id="GO:0005886">
    <property type="term" value="C:plasma membrane"/>
    <property type="evidence" value="ECO:0007669"/>
    <property type="project" value="TreeGrafter"/>
</dbReference>
<proteinExistence type="predicted"/>
<evidence type="ECO:0000256" key="7">
    <source>
        <dbReference type="PROSITE-ProRule" id="PRU00023"/>
    </source>
</evidence>
<feature type="transmembrane region" description="Helical" evidence="8">
    <location>
        <begin position="442"/>
        <end position="460"/>
    </location>
</feature>
<dbReference type="Proteomes" id="UP000015105">
    <property type="component" value="Chromosome 4D"/>
</dbReference>
<evidence type="ECO:0000313" key="11">
    <source>
        <dbReference type="Proteomes" id="UP000015105"/>
    </source>
</evidence>
<dbReference type="STRING" id="200361.A0A453J315"/>
<dbReference type="InterPro" id="IPR002110">
    <property type="entry name" value="Ankyrin_rpt"/>
</dbReference>
<dbReference type="Pfam" id="PF13962">
    <property type="entry name" value="PGG"/>
    <property type="match status" value="1"/>
</dbReference>
<feature type="transmembrane region" description="Helical" evidence="8">
    <location>
        <begin position="480"/>
        <end position="501"/>
    </location>
</feature>
<reference evidence="11" key="2">
    <citation type="journal article" date="2017" name="Nat. Plants">
        <title>The Aegilops tauschii genome reveals multiple impacts of transposons.</title>
        <authorList>
            <person name="Zhao G."/>
            <person name="Zou C."/>
            <person name="Li K."/>
            <person name="Wang K."/>
            <person name="Li T."/>
            <person name="Gao L."/>
            <person name="Zhang X."/>
            <person name="Wang H."/>
            <person name="Yang Z."/>
            <person name="Liu X."/>
            <person name="Jiang W."/>
            <person name="Mao L."/>
            <person name="Kong X."/>
            <person name="Jiao Y."/>
            <person name="Jia J."/>
        </authorList>
    </citation>
    <scope>NUCLEOTIDE SEQUENCE [LARGE SCALE GENOMIC DNA]</scope>
    <source>
        <strain evidence="11">cv. AL8/78</strain>
    </source>
</reference>
<dbReference type="Pfam" id="PF12796">
    <property type="entry name" value="Ank_2"/>
    <property type="match status" value="2"/>
</dbReference>
<dbReference type="Gene3D" id="1.25.40.20">
    <property type="entry name" value="Ankyrin repeat-containing domain"/>
    <property type="match status" value="3"/>
</dbReference>
<evidence type="ECO:0000256" key="2">
    <source>
        <dbReference type="ARBA" id="ARBA00022692"/>
    </source>
</evidence>
<accession>A0A453J315</accession>
<dbReference type="PANTHER" id="PTHR24186:SF41">
    <property type="entry name" value="PGG DOMAIN-CONTAINING PROTEIN"/>
    <property type="match status" value="1"/>
</dbReference>
<evidence type="ECO:0000256" key="8">
    <source>
        <dbReference type="SAM" id="Phobius"/>
    </source>
</evidence>
<sequence>MDLGRPASCKDGSMFMCPRLYTAAFEGQTEEVTGLLMGSSVDAPAAARNGRPSTAVNHRGPCTAQEVTAERNTLLHIAAGQGHGGLIAELCYRDSSLLSSVNKALDTPLHSAARAGGANAVEDIVRLARANCLEEGGVIIRGKNVAGDTAMHLAARHGHGAAVEKLVKLAPELASELNRAGVSSLYLAVTSGSVDAVRAIVSHGDASAAGPNQQNALHAAVLESSEMVDLLLQWRPALGSDLDINKSSPLHFASSDGDCSVIEKIITHSPPNTTYLQDSEGLSALSAAALMGHVSAVRLLLRFHPACADVRDNHGRTFLHAAAMKGHSSIVSYVIKDIMLEHLLNTQDNEGNTPLHLAVVAGEHKVIYKLLSSGKVRAHIMNDAGCTPSDLIENSTGFYSMASLVVELYVMGARFRPQRQDHIEKWNGQDIMKWRETTSKNIAVVSTLVATVAFSAAFNVPGSYGSSGKANLSGHRRYDAFMVLDTIAMTTSVIATILLIYGRASRSHRSWLGFMVAMHFLWLSLNSMMLAFFTAMVAVMREKNSMKVALTQVIYNGLYILMTLLANLATPRSLLGVMQLLVGSCFERRRRAKRRISRQFPFVIFYALNVVVFIVVNTLALSAIQVTGGSGSSM</sequence>
<reference evidence="11" key="1">
    <citation type="journal article" date="2014" name="Science">
        <title>Ancient hybridizations among the ancestral genomes of bread wheat.</title>
        <authorList>
            <consortium name="International Wheat Genome Sequencing Consortium,"/>
            <person name="Marcussen T."/>
            <person name="Sandve S.R."/>
            <person name="Heier L."/>
            <person name="Spannagl M."/>
            <person name="Pfeifer M."/>
            <person name="Jakobsen K.S."/>
            <person name="Wulff B.B."/>
            <person name="Steuernagel B."/>
            <person name="Mayer K.F."/>
            <person name="Olsen O.A."/>
        </authorList>
    </citation>
    <scope>NUCLEOTIDE SEQUENCE [LARGE SCALE GENOMIC DNA]</scope>
    <source>
        <strain evidence="11">cv. AL8/78</strain>
    </source>
</reference>
<evidence type="ECO:0000256" key="5">
    <source>
        <dbReference type="ARBA" id="ARBA00023043"/>
    </source>
</evidence>
<keyword evidence="6 8" id="KW-0472">Membrane</keyword>
<organism evidence="10 11">
    <name type="scientific">Aegilops tauschii subsp. strangulata</name>
    <name type="common">Goatgrass</name>
    <dbReference type="NCBI Taxonomy" id="200361"/>
    <lineage>
        <taxon>Eukaryota</taxon>
        <taxon>Viridiplantae</taxon>
        <taxon>Streptophyta</taxon>
        <taxon>Embryophyta</taxon>
        <taxon>Tracheophyta</taxon>
        <taxon>Spermatophyta</taxon>
        <taxon>Magnoliopsida</taxon>
        <taxon>Liliopsida</taxon>
        <taxon>Poales</taxon>
        <taxon>Poaceae</taxon>
        <taxon>BOP clade</taxon>
        <taxon>Pooideae</taxon>
        <taxon>Triticodae</taxon>
        <taxon>Triticeae</taxon>
        <taxon>Triticinae</taxon>
        <taxon>Aegilops</taxon>
    </lineage>
</organism>
<feature type="transmembrane region" description="Helical" evidence="8">
    <location>
        <begin position="513"/>
        <end position="538"/>
    </location>
</feature>
<evidence type="ECO:0000256" key="1">
    <source>
        <dbReference type="ARBA" id="ARBA00004141"/>
    </source>
</evidence>
<dbReference type="AlphaFoldDB" id="A0A453J315"/>
<reference evidence="10" key="5">
    <citation type="journal article" date="2021" name="G3 (Bethesda)">
        <title>Aegilops tauschii genome assembly Aet v5.0 features greater sequence contiguity and improved annotation.</title>
        <authorList>
            <person name="Wang L."/>
            <person name="Zhu T."/>
            <person name="Rodriguez J.C."/>
            <person name="Deal K.R."/>
            <person name="Dubcovsky J."/>
            <person name="McGuire P.E."/>
            <person name="Lux T."/>
            <person name="Spannagl M."/>
            <person name="Mayer K.F.X."/>
            <person name="Baldrich P."/>
            <person name="Meyers B.C."/>
            <person name="Huo N."/>
            <person name="Gu Y.Q."/>
            <person name="Zhou H."/>
            <person name="Devos K.M."/>
            <person name="Bennetzen J.L."/>
            <person name="Unver T."/>
            <person name="Budak H."/>
            <person name="Gulick P.J."/>
            <person name="Galiba G."/>
            <person name="Kalapos B."/>
            <person name="Nelson D.R."/>
            <person name="Li P."/>
            <person name="You F.M."/>
            <person name="Luo M.C."/>
            <person name="Dvorak J."/>
        </authorList>
    </citation>
    <scope>NUCLEOTIDE SEQUENCE [LARGE SCALE GENOMIC DNA]</scope>
    <source>
        <strain evidence="10">cv. AL8/78</strain>
    </source>
</reference>
<evidence type="ECO:0000256" key="6">
    <source>
        <dbReference type="ARBA" id="ARBA00023136"/>
    </source>
</evidence>
<comment type="subcellular location">
    <subcellularLocation>
        <location evidence="1">Membrane</location>
        <topology evidence="1">Multi-pass membrane protein</topology>
    </subcellularLocation>
</comment>